<dbReference type="PROSITE" id="PS51898">
    <property type="entry name" value="TYR_RECOMBINASE"/>
    <property type="match status" value="1"/>
</dbReference>
<dbReference type="RefSeq" id="WP_071858684.1">
    <property type="nucleotide sequence ID" value="NZ_JBHSHK010000003.1"/>
</dbReference>
<organism evidence="3 4">
    <name type="scientific">Enterococcus hermanniensis</name>
    <dbReference type="NCBI Taxonomy" id="249189"/>
    <lineage>
        <taxon>Bacteria</taxon>
        <taxon>Bacillati</taxon>
        <taxon>Bacillota</taxon>
        <taxon>Bacilli</taxon>
        <taxon>Lactobacillales</taxon>
        <taxon>Enterococcaceae</taxon>
        <taxon>Enterococcus</taxon>
    </lineage>
</organism>
<dbReference type="GO" id="GO:0015074">
    <property type="term" value="P:DNA integration"/>
    <property type="evidence" value="ECO:0007669"/>
    <property type="project" value="InterPro"/>
</dbReference>
<gene>
    <name evidence="3" type="ORF">RV04_GL000736</name>
</gene>
<name>A0A1L8TFE0_9ENTE</name>
<feature type="domain" description="Tyr recombinase" evidence="2">
    <location>
        <begin position="143"/>
        <end position="345"/>
    </location>
</feature>
<evidence type="ECO:0000313" key="3">
    <source>
        <dbReference type="EMBL" id="OJG42977.1"/>
    </source>
</evidence>
<dbReference type="CDD" id="cd01189">
    <property type="entry name" value="INT_ICEBs1_C_like"/>
    <property type="match status" value="1"/>
</dbReference>
<dbReference type="InterPro" id="IPR013762">
    <property type="entry name" value="Integrase-like_cat_sf"/>
</dbReference>
<dbReference type="InterPro" id="IPR011010">
    <property type="entry name" value="DNA_brk_join_enz"/>
</dbReference>
<dbReference type="AlphaFoldDB" id="A0A1L8TFE0"/>
<dbReference type="Proteomes" id="UP000182077">
    <property type="component" value="Unassembled WGS sequence"/>
</dbReference>
<evidence type="ECO:0000256" key="1">
    <source>
        <dbReference type="ARBA" id="ARBA00023172"/>
    </source>
</evidence>
<dbReference type="EMBL" id="JXKQ01000016">
    <property type="protein sequence ID" value="OJG42977.1"/>
    <property type="molecule type" value="Genomic_DNA"/>
</dbReference>
<comment type="caution">
    <text evidence="3">The sequence shown here is derived from an EMBL/GenBank/DDBJ whole genome shotgun (WGS) entry which is preliminary data.</text>
</comment>
<evidence type="ECO:0000259" key="2">
    <source>
        <dbReference type="PROSITE" id="PS51898"/>
    </source>
</evidence>
<proteinExistence type="predicted"/>
<dbReference type="Pfam" id="PF00589">
    <property type="entry name" value="Phage_integrase"/>
    <property type="match status" value="1"/>
</dbReference>
<dbReference type="STRING" id="249189.RV04_GL000736"/>
<dbReference type="SUPFAM" id="SSF56349">
    <property type="entry name" value="DNA breaking-rejoining enzymes"/>
    <property type="match status" value="1"/>
</dbReference>
<dbReference type="PANTHER" id="PTHR30349:SF64">
    <property type="entry name" value="PROPHAGE INTEGRASE INTD-RELATED"/>
    <property type="match status" value="1"/>
</dbReference>
<dbReference type="OrthoDB" id="9803188at2"/>
<dbReference type="InterPro" id="IPR050090">
    <property type="entry name" value="Tyrosine_recombinase_XerCD"/>
</dbReference>
<keyword evidence="4" id="KW-1185">Reference proteome</keyword>
<keyword evidence="1" id="KW-0233">DNA recombination</keyword>
<dbReference type="PANTHER" id="PTHR30349">
    <property type="entry name" value="PHAGE INTEGRASE-RELATED"/>
    <property type="match status" value="1"/>
</dbReference>
<protein>
    <submittedName>
        <fullName evidence="3">Phage integrase family protein</fullName>
    </submittedName>
</protein>
<dbReference type="GO" id="GO:0006310">
    <property type="term" value="P:DNA recombination"/>
    <property type="evidence" value="ECO:0007669"/>
    <property type="project" value="UniProtKB-KW"/>
</dbReference>
<reference evidence="3 4" key="1">
    <citation type="submission" date="2014-12" db="EMBL/GenBank/DDBJ databases">
        <title>Draft genome sequences of 29 type strains of Enterococci.</title>
        <authorList>
            <person name="Zhong Z."/>
            <person name="Sun Z."/>
            <person name="Liu W."/>
            <person name="Zhang W."/>
            <person name="Zhang H."/>
        </authorList>
    </citation>
    <scope>NUCLEOTIDE SEQUENCE [LARGE SCALE GENOMIC DNA]</scope>
    <source>
        <strain evidence="3 4">DSM 17122</strain>
    </source>
</reference>
<evidence type="ECO:0000313" key="4">
    <source>
        <dbReference type="Proteomes" id="UP000182077"/>
    </source>
</evidence>
<sequence length="351" mass="40541">MWVEKLPNGKFKYIERYVDPYTRKTKKVSKILAKDTAQAQTQARKILNEKIDQNLKKRMYEGVIPKIKEEFEYVDALIDLADPPLFQNYFDSMDRSYGYKKHFKSVFNLSYEYAISMGYIDDSPLARVKLIKPVVTIDDKQDISQKYLEYDEAMLLINEIRKDTRCRQTADIYELLLLTGMRIGELLALRHRDYHSQSSTLDIHGNLHYLSGIKNSFVGPTKNTSSYRTIILSDRAKEIIETNIALNEIKWGFGEEGFIFVGNRGTHRVPNNLVVTLKKANERLGAKKINKNLNNHIFRHSYISLLAELGVAPKAIMEQVGHSDLKITMQIYTHVTKKAQLDIASKLNTLK</sequence>
<dbReference type="InterPro" id="IPR002104">
    <property type="entry name" value="Integrase_catalytic"/>
</dbReference>
<accession>A0A1L8TFE0</accession>
<dbReference type="GO" id="GO:0003677">
    <property type="term" value="F:DNA binding"/>
    <property type="evidence" value="ECO:0007669"/>
    <property type="project" value="InterPro"/>
</dbReference>
<dbReference type="Gene3D" id="1.10.443.10">
    <property type="entry name" value="Intergrase catalytic core"/>
    <property type="match status" value="1"/>
</dbReference>